<feature type="region of interest" description="Disordered" evidence="1">
    <location>
        <begin position="802"/>
        <end position="835"/>
    </location>
</feature>
<protein>
    <recommendedName>
        <fullName evidence="4">Mastermind-like domain-containing protein 1</fullName>
    </recommendedName>
</protein>
<feature type="compositionally biased region" description="Polar residues" evidence="1">
    <location>
        <begin position="276"/>
        <end position="289"/>
    </location>
</feature>
<dbReference type="EMBL" id="JAINUG010000005">
    <property type="protein sequence ID" value="KAJ8416777.1"/>
    <property type="molecule type" value="Genomic_DNA"/>
</dbReference>
<feature type="region of interest" description="Disordered" evidence="1">
    <location>
        <begin position="136"/>
        <end position="186"/>
    </location>
</feature>
<gene>
    <name evidence="2" type="ORF">AAFF_G00326550</name>
</gene>
<comment type="caution">
    <text evidence="2">The sequence shown here is derived from an EMBL/GenBank/DDBJ whole genome shotgun (WGS) entry which is preliminary data.</text>
</comment>
<feature type="non-terminal residue" evidence="2">
    <location>
        <position position="1"/>
    </location>
</feature>
<feature type="region of interest" description="Disordered" evidence="1">
    <location>
        <begin position="643"/>
        <end position="676"/>
    </location>
</feature>
<evidence type="ECO:0008006" key="4">
    <source>
        <dbReference type="Google" id="ProtNLM"/>
    </source>
</evidence>
<dbReference type="GO" id="GO:0016604">
    <property type="term" value="C:nuclear body"/>
    <property type="evidence" value="ECO:0007669"/>
    <property type="project" value="TreeGrafter"/>
</dbReference>
<dbReference type="Proteomes" id="UP001221898">
    <property type="component" value="Unassembled WGS sequence"/>
</dbReference>
<feature type="compositionally biased region" description="Low complexity" evidence="1">
    <location>
        <begin position="851"/>
        <end position="869"/>
    </location>
</feature>
<evidence type="ECO:0000313" key="3">
    <source>
        <dbReference type="Proteomes" id="UP001221898"/>
    </source>
</evidence>
<dbReference type="AlphaFoldDB" id="A0AAD7T9F1"/>
<feature type="region of interest" description="Disordered" evidence="1">
    <location>
        <begin position="238"/>
        <end position="581"/>
    </location>
</feature>
<feature type="region of interest" description="Disordered" evidence="1">
    <location>
        <begin position="849"/>
        <end position="928"/>
    </location>
</feature>
<proteinExistence type="predicted"/>
<feature type="compositionally biased region" description="Low complexity" evidence="1">
    <location>
        <begin position="153"/>
        <end position="166"/>
    </location>
</feature>
<evidence type="ECO:0000313" key="2">
    <source>
        <dbReference type="EMBL" id="KAJ8416777.1"/>
    </source>
</evidence>
<organism evidence="2 3">
    <name type="scientific">Aldrovandia affinis</name>
    <dbReference type="NCBI Taxonomy" id="143900"/>
    <lineage>
        <taxon>Eukaryota</taxon>
        <taxon>Metazoa</taxon>
        <taxon>Chordata</taxon>
        <taxon>Craniata</taxon>
        <taxon>Vertebrata</taxon>
        <taxon>Euteleostomi</taxon>
        <taxon>Actinopterygii</taxon>
        <taxon>Neopterygii</taxon>
        <taxon>Teleostei</taxon>
        <taxon>Notacanthiformes</taxon>
        <taxon>Halosauridae</taxon>
        <taxon>Aldrovandia</taxon>
    </lineage>
</organism>
<keyword evidence="3" id="KW-1185">Reference proteome</keyword>
<dbReference type="PANTHER" id="PTHR15275">
    <property type="entry name" value="CG1 PROTEIN/F18"/>
    <property type="match status" value="1"/>
</dbReference>
<feature type="compositionally biased region" description="Polar residues" evidence="1">
    <location>
        <begin position="387"/>
        <end position="411"/>
    </location>
</feature>
<dbReference type="InterPro" id="IPR026131">
    <property type="entry name" value="MAMLD1"/>
</dbReference>
<evidence type="ECO:0000256" key="1">
    <source>
        <dbReference type="SAM" id="MobiDB-lite"/>
    </source>
</evidence>
<dbReference type="GO" id="GO:0006357">
    <property type="term" value="P:regulation of transcription by RNA polymerase II"/>
    <property type="evidence" value="ECO:0007669"/>
    <property type="project" value="TreeGrafter"/>
</dbReference>
<feature type="compositionally biased region" description="Pro residues" evidence="1">
    <location>
        <begin position="365"/>
        <end position="382"/>
    </location>
</feature>
<name>A0AAD7T9F1_9TELE</name>
<feature type="compositionally biased region" description="Low complexity" evidence="1">
    <location>
        <begin position="817"/>
        <end position="828"/>
    </location>
</feature>
<feature type="compositionally biased region" description="Low complexity" evidence="1">
    <location>
        <begin position="529"/>
        <end position="564"/>
    </location>
</feature>
<feature type="compositionally biased region" description="Low complexity" evidence="1">
    <location>
        <begin position="310"/>
        <end position="329"/>
    </location>
</feature>
<sequence>VTSCWVSSYRRSYSASGVRKPERASSSRKLWFIYLYVQINNSFGSCCFNFFVWRFTYRNKSGFNRSRVDQHHSKMLLVSQRLDAPRMEPLLPGSVKRKLAAAENSGEVNGVSDGPMIQGNGKRLCLEDVTLAMGPSFQHPPYSSGPGVGGHSGVMEGNGLNNNGLGSPYAMPSKASPGSTAGGGSAAHGNLLPSFIPNGNSSAAPSVEQELQDILDELTKNPDPSLTELDIEKILGNKGDEQAGSTGGFMHPEGSGTPKRSPQRPSHLESHLTRSPGFTQAAPTGSPQVGPSPVGAPYSLPHPAKPVPSPLSASPLSASTQSQSQARSPMLSAALSNRPGWHEVSRAQQLQQMASNSKHLSSSTAPPPPQASPWAGPSPPYRPNEKLPNSSPHQQPFSPAGSIQSPQSTLISSMAPAPSAGPSPPYRPEKLASPALAQPPFSPQSTLLASNAPTGGGSGTAQNSQANFLPNMPPSSGTTRPSPPYRTDKHPSPTVQQQPQQNPPPPSHSFNSQNGSGNMASQLFKAMTSSQPSSLKLLMQQQQQQNQPAAQSQPQAQLPPAAHQVISKAGAGQDPYSFNNTKPLRHFDPEPPAQKLGPLVPGQGSLGHYPTPNMQPTPTVAGAGHLQLLQQQQQEMQQRMQRSMQAGGMAPHNRPDQSPGMVPRLQDPSAVPRPAQSNNYNLLLKNQLIRKQLLHEKQRQMEQMNGGQMSDCQQVAPFQGVGRSLPPECGFPMGTPPANPSMLSHGPMLSSRMGLPPGPLSQAGRTAGPFMSNAGPKQALYHPPQEFGMPLQPGQSMMGMGVPPRQPTHHSQAPARSGMSGPSFPGGSLQPQHLRHSLHQGAALPRMVFNPQQPSQPQSQLWQQQQGLPRMGCDPHMDPGLHQHAFPGRGAGGGPPQFSQQPLRSGMPGNFTPHQTGAPPPNQVAPNLPGRHIQKLPAGHPLPSMAQQGLRPRGPLSAMAVMKPVPLGMVPPAHGIAPPSYSSSSSKHPPGMGYGNGNPGHKLPAYEFHQHQSNGGMPGVPGGGGGGGGGEVDFIETLVGSNEDWLNNLTMIDEYLEQNS</sequence>
<accession>A0AAD7T9F1</accession>
<dbReference type="PANTHER" id="PTHR15275:SF0">
    <property type="entry name" value="MASTERMIND-LIKE DOMAIN-CONTAINING PROTEIN 1"/>
    <property type="match status" value="1"/>
</dbReference>
<feature type="compositionally biased region" description="Polar residues" evidence="1">
    <location>
        <begin position="443"/>
        <end position="453"/>
    </location>
</feature>
<feature type="compositionally biased region" description="Polar residues" evidence="1">
    <location>
        <begin position="346"/>
        <end position="360"/>
    </location>
</feature>
<reference evidence="2" key="1">
    <citation type="journal article" date="2023" name="Science">
        <title>Genome structures resolve the early diversification of teleost fishes.</title>
        <authorList>
            <person name="Parey E."/>
            <person name="Louis A."/>
            <person name="Montfort J."/>
            <person name="Bouchez O."/>
            <person name="Roques C."/>
            <person name="Iampietro C."/>
            <person name="Lluch J."/>
            <person name="Castinel A."/>
            <person name="Donnadieu C."/>
            <person name="Desvignes T."/>
            <person name="Floi Bucao C."/>
            <person name="Jouanno E."/>
            <person name="Wen M."/>
            <person name="Mejri S."/>
            <person name="Dirks R."/>
            <person name="Jansen H."/>
            <person name="Henkel C."/>
            <person name="Chen W.J."/>
            <person name="Zahm M."/>
            <person name="Cabau C."/>
            <person name="Klopp C."/>
            <person name="Thompson A.W."/>
            <person name="Robinson-Rechavi M."/>
            <person name="Braasch I."/>
            <person name="Lecointre G."/>
            <person name="Bobe J."/>
            <person name="Postlethwait J.H."/>
            <person name="Berthelot C."/>
            <person name="Roest Crollius H."/>
            <person name="Guiguen Y."/>
        </authorList>
    </citation>
    <scope>NUCLEOTIDE SEQUENCE</scope>
    <source>
        <strain evidence="2">NC1722</strain>
    </source>
</reference>